<proteinExistence type="predicted"/>
<accession>A0A850HJQ7</accession>
<keyword evidence="13" id="KW-1185">Reference proteome</keyword>
<dbReference type="GO" id="GO:0043772">
    <property type="term" value="F:acyl-phosphate glycerol-3-phosphate acyltransferase activity"/>
    <property type="evidence" value="ECO:0007669"/>
    <property type="project" value="InterPro"/>
</dbReference>
<dbReference type="Proteomes" id="UP000528555">
    <property type="component" value="Unassembled WGS sequence"/>
</dbReference>
<evidence type="ECO:0000256" key="7">
    <source>
        <dbReference type="ARBA" id="ARBA00023136"/>
    </source>
</evidence>
<dbReference type="GO" id="GO:0005886">
    <property type="term" value="C:plasma membrane"/>
    <property type="evidence" value="ECO:0007669"/>
    <property type="project" value="InterPro"/>
</dbReference>
<evidence type="ECO:0000256" key="8">
    <source>
        <dbReference type="ARBA" id="ARBA00023209"/>
    </source>
</evidence>
<evidence type="ECO:0000313" key="14">
    <source>
        <dbReference type="Proteomes" id="UP000701680"/>
    </source>
</evidence>
<feature type="transmembrane region" description="Helical" evidence="10">
    <location>
        <begin position="114"/>
        <end position="139"/>
    </location>
</feature>
<evidence type="ECO:0000256" key="10">
    <source>
        <dbReference type="SAM" id="Phobius"/>
    </source>
</evidence>
<keyword evidence="6" id="KW-0443">Lipid metabolism</keyword>
<evidence type="ECO:0000313" key="11">
    <source>
        <dbReference type="EMBL" id="NSK14732.1"/>
    </source>
</evidence>
<dbReference type="InterPro" id="IPR003811">
    <property type="entry name" value="G3P_acylTferase_PlsY"/>
</dbReference>
<dbReference type="EMBL" id="JAAITX010000004">
    <property type="protein sequence ID" value="NVH58506.1"/>
    <property type="molecule type" value="Genomic_DNA"/>
</dbReference>
<keyword evidence="1" id="KW-1003">Cell membrane</keyword>
<evidence type="ECO:0000256" key="3">
    <source>
        <dbReference type="ARBA" id="ARBA00022679"/>
    </source>
</evidence>
<name>A0A850HJQ7_9FIRM</name>
<dbReference type="GO" id="GO:0008654">
    <property type="term" value="P:phospholipid biosynthetic process"/>
    <property type="evidence" value="ECO:0007669"/>
    <property type="project" value="UniProtKB-KW"/>
</dbReference>
<reference evidence="12" key="2">
    <citation type="submission" date="2020-02" db="EMBL/GenBank/DDBJ databases">
        <authorList>
            <person name="Littmann E."/>
            <person name="Sorbara M."/>
        </authorList>
    </citation>
    <scope>NUCLEOTIDE SEQUENCE</scope>
    <source>
        <strain evidence="12">MSK.17.11</strain>
        <strain evidence="11">MSK.17.38</strain>
    </source>
</reference>
<feature type="transmembrane region" description="Helical" evidence="10">
    <location>
        <begin position="151"/>
        <end position="182"/>
    </location>
</feature>
<dbReference type="EMBL" id="JAAIUO010000004">
    <property type="protein sequence ID" value="NSK14732.1"/>
    <property type="molecule type" value="Genomic_DNA"/>
</dbReference>
<sequence length="195" mass="21211">MEYSYLFYIVAGFISGSILFGRIIPLLFKNIDVTKDSDDGNPGAFNAFTCGGPICGLFVLLLDLLKGALPVLLCISHIGTDSWLFAFVIAAPVFGHAHSIFNRGNGGKGIAVSFGVLLGLLPIWQPLVLLIVWYLLFLLAIPAKSNTRKSIYAFFTFGISAVFAVKHTMIMYGCILIAGIVIHKHYLNAVACEQH</sequence>
<keyword evidence="9" id="KW-1208">Phospholipid metabolism</keyword>
<feature type="transmembrane region" description="Helical" evidence="10">
    <location>
        <begin position="69"/>
        <end position="94"/>
    </location>
</feature>
<evidence type="ECO:0000313" key="13">
    <source>
        <dbReference type="Proteomes" id="UP000528555"/>
    </source>
</evidence>
<keyword evidence="12" id="KW-0012">Acyltransferase</keyword>
<dbReference type="PANTHER" id="PTHR30309:SF0">
    <property type="entry name" value="GLYCEROL-3-PHOSPHATE ACYLTRANSFERASE-RELATED"/>
    <property type="match status" value="1"/>
</dbReference>
<gene>
    <name evidence="12" type="ORF">G5A66_07565</name>
    <name evidence="11" type="ORF">G5A75_07585</name>
</gene>
<evidence type="ECO:0000256" key="6">
    <source>
        <dbReference type="ARBA" id="ARBA00023098"/>
    </source>
</evidence>
<evidence type="ECO:0000313" key="12">
    <source>
        <dbReference type="EMBL" id="NVH58506.1"/>
    </source>
</evidence>
<keyword evidence="8" id="KW-0594">Phospholipid biosynthesis</keyword>
<keyword evidence="7 10" id="KW-0472">Membrane</keyword>
<evidence type="ECO:0000256" key="9">
    <source>
        <dbReference type="ARBA" id="ARBA00023264"/>
    </source>
</evidence>
<keyword evidence="5 10" id="KW-1133">Transmembrane helix</keyword>
<feature type="transmembrane region" description="Helical" evidence="10">
    <location>
        <begin position="44"/>
        <end position="62"/>
    </location>
</feature>
<evidence type="ECO:0000256" key="1">
    <source>
        <dbReference type="ARBA" id="ARBA00022475"/>
    </source>
</evidence>
<dbReference type="SMART" id="SM01207">
    <property type="entry name" value="G3P_acyltransf"/>
    <property type="match status" value="1"/>
</dbReference>
<dbReference type="PANTHER" id="PTHR30309">
    <property type="entry name" value="INNER MEMBRANE PROTEIN YGIH"/>
    <property type="match status" value="1"/>
</dbReference>
<dbReference type="RefSeq" id="WP_101695854.1">
    <property type="nucleotide sequence ID" value="NZ_JAAITX010000004.1"/>
</dbReference>
<keyword evidence="3 12" id="KW-0808">Transferase</keyword>
<keyword evidence="4 10" id="KW-0812">Transmembrane</keyword>
<dbReference type="AlphaFoldDB" id="A0A850HJQ7"/>
<keyword evidence="2" id="KW-0444">Lipid biosynthesis</keyword>
<dbReference type="Proteomes" id="UP000701680">
    <property type="component" value="Unassembled WGS sequence"/>
</dbReference>
<evidence type="ECO:0000256" key="5">
    <source>
        <dbReference type="ARBA" id="ARBA00022989"/>
    </source>
</evidence>
<comment type="caution">
    <text evidence="12">The sequence shown here is derived from an EMBL/GenBank/DDBJ whole genome shotgun (WGS) entry which is preliminary data.</text>
</comment>
<feature type="transmembrane region" description="Helical" evidence="10">
    <location>
        <begin position="5"/>
        <end position="24"/>
    </location>
</feature>
<dbReference type="Pfam" id="PF02660">
    <property type="entry name" value="G3P_acyltransf"/>
    <property type="match status" value="1"/>
</dbReference>
<evidence type="ECO:0000256" key="2">
    <source>
        <dbReference type="ARBA" id="ARBA00022516"/>
    </source>
</evidence>
<organism evidence="12 13">
    <name type="scientific">Dorea phocaeensis</name>
    <dbReference type="NCBI Taxonomy" id="2040291"/>
    <lineage>
        <taxon>Bacteria</taxon>
        <taxon>Bacillati</taxon>
        <taxon>Bacillota</taxon>
        <taxon>Clostridia</taxon>
        <taxon>Lachnospirales</taxon>
        <taxon>Lachnospiraceae</taxon>
        <taxon>Dorea</taxon>
    </lineage>
</organism>
<evidence type="ECO:0000256" key="4">
    <source>
        <dbReference type="ARBA" id="ARBA00022692"/>
    </source>
</evidence>
<protein>
    <submittedName>
        <fullName evidence="12">Glycerol-3-phosphate acyltransferase</fullName>
    </submittedName>
</protein>
<dbReference type="OrthoDB" id="9777124at2"/>
<reference evidence="13 14" key="1">
    <citation type="journal article" date="2020" name="Cell Host Microbe">
        <title>Functional and Genomic Variation between Human-Derived Isolates of Lachnospiraceae Reveals Inter- and Intra-Species Diversity.</title>
        <authorList>
            <person name="Sorbara M.T."/>
            <person name="Littmann E.R."/>
            <person name="Fontana E."/>
            <person name="Moody T.U."/>
            <person name="Kohout C.E."/>
            <person name="Gjonbalaj M."/>
            <person name="Eaton V."/>
            <person name="Seok R."/>
            <person name="Leiner I.M."/>
            <person name="Pamer E.G."/>
        </authorList>
    </citation>
    <scope>NUCLEOTIDE SEQUENCE [LARGE SCALE GENOMIC DNA]</scope>
    <source>
        <strain evidence="12 13">MSK.17.11</strain>
        <strain evidence="11 14">MSK.17.38</strain>
    </source>
</reference>